<feature type="domain" description="Pyrrolo-quinoline quinone repeat" evidence="1">
    <location>
        <begin position="23"/>
        <end position="113"/>
    </location>
</feature>
<dbReference type="EMBL" id="CP121196">
    <property type="protein sequence ID" value="XBH19652.1"/>
    <property type="molecule type" value="Genomic_DNA"/>
</dbReference>
<reference evidence="2" key="1">
    <citation type="submission" date="2023-03" db="EMBL/GenBank/DDBJ databases">
        <title>Edaphobacter sp.</title>
        <authorList>
            <person name="Huber K.J."/>
            <person name="Papendorf J."/>
            <person name="Pilke C."/>
            <person name="Bunk B."/>
            <person name="Sproeer C."/>
            <person name="Pester M."/>
        </authorList>
    </citation>
    <scope>NUCLEOTIDE SEQUENCE</scope>
    <source>
        <strain evidence="2">DSM 110680</strain>
    </source>
</reference>
<gene>
    <name evidence="2" type="ORF">P8935_10110</name>
</gene>
<evidence type="ECO:0000259" key="1">
    <source>
        <dbReference type="Pfam" id="PF13360"/>
    </source>
</evidence>
<dbReference type="PANTHER" id="PTHR34512:SF30">
    <property type="entry name" value="OUTER MEMBRANE PROTEIN ASSEMBLY FACTOR BAMB"/>
    <property type="match status" value="1"/>
</dbReference>
<name>A0AAU7DRL6_9BACT</name>
<dbReference type="InterPro" id="IPR011047">
    <property type="entry name" value="Quinoprotein_ADH-like_sf"/>
</dbReference>
<protein>
    <submittedName>
        <fullName evidence="2">PQQ-binding-like beta-propeller repeat protein</fullName>
    </submittedName>
</protein>
<feature type="domain" description="Pyrrolo-quinoline quinone repeat" evidence="1">
    <location>
        <begin position="140"/>
        <end position="258"/>
    </location>
</feature>
<dbReference type="RefSeq" id="WP_348264872.1">
    <property type="nucleotide sequence ID" value="NZ_CP121196.1"/>
</dbReference>
<evidence type="ECO:0000313" key="2">
    <source>
        <dbReference type="EMBL" id="XBH19652.1"/>
    </source>
</evidence>
<dbReference type="AlphaFoldDB" id="A0AAU7DRL6"/>
<dbReference type="Pfam" id="PF13360">
    <property type="entry name" value="PQQ_2"/>
    <property type="match status" value="2"/>
</dbReference>
<proteinExistence type="predicted"/>
<dbReference type="PANTHER" id="PTHR34512">
    <property type="entry name" value="CELL SURFACE PROTEIN"/>
    <property type="match status" value="1"/>
</dbReference>
<dbReference type="InterPro" id="IPR002372">
    <property type="entry name" value="PQQ_rpt_dom"/>
</dbReference>
<dbReference type="SUPFAM" id="SSF50998">
    <property type="entry name" value="Quinoprotein alcohol dehydrogenase-like"/>
    <property type="match status" value="3"/>
</dbReference>
<dbReference type="Gene3D" id="2.130.10.10">
    <property type="entry name" value="YVTN repeat-like/Quinoprotein amine dehydrogenase"/>
    <property type="match status" value="2"/>
</dbReference>
<accession>A0AAU7DRL6</accession>
<dbReference type="InterPro" id="IPR018391">
    <property type="entry name" value="PQQ_b-propeller_rpt"/>
</dbReference>
<organism evidence="2">
    <name type="scientific">Telmatobacter sp. DSM 110680</name>
    <dbReference type="NCBI Taxonomy" id="3036704"/>
    <lineage>
        <taxon>Bacteria</taxon>
        <taxon>Pseudomonadati</taxon>
        <taxon>Acidobacteriota</taxon>
        <taxon>Terriglobia</taxon>
        <taxon>Terriglobales</taxon>
        <taxon>Acidobacteriaceae</taxon>
        <taxon>Telmatobacter</taxon>
    </lineage>
</organism>
<dbReference type="SMART" id="SM00564">
    <property type="entry name" value="PQQ"/>
    <property type="match status" value="7"/>
</dbReference>
<sequence length="411" mass="44265">MFRNNLSHSGAYSAAGVPTLKGVKWTFHTNGEVVSSPAIVNGVIYVGSNDGNLYALDQQTGAKKWVFRTEARIDSSPAVDHDLVYFGSYDGNFYAVETTTGKLRWKFRNAGERRYAATHLHGSLPAGETMPDPFDVYLSSPAVSDGVVYFGSGDGSVYALDATTGTLKWKFKTGDVVHASPAIVDGKLYIGSWDSYLYALDSATGKEIWRFKTGEDPDIHNQVGIQSSATVADGIVYFGCRDSNLYALDAATGKKLWSFNNKGSWVIVSPVVQAGKLYFATSDTALLHVVDAKTGTPIDSLKFFWPIFSSPSIAGTTLYLAGQDGKLIAVDLTSFKPAWTFQSEGSRQNLAALSKPDGKPNYEAVFQSNFYDDVIVGVGKTHTVGTFLSSPVISGSVVYIGSADGNLYALE</sequence>
<dbReference type="InterPro" id="IPR015943">
    <property type="entry name" value="WD40/YVTN_repeat-like_dom_sf"/>
</dbReference>